<sequence length="224" mass="26300">MQCLTLDAEDIRDESFSYDEEAESTFKELAGDITEENVRISQYYLNVEKDYNISLHELTDDEEYLEIDGHLNVELPFQLSLGHNLQQNIENTEPEDEELLRELYKKNGFDDSYNQSFFDENLKFDAGKWYLVNMQYHDEFQEEQEYVLETDEEFDETKLMGIYATIDDLDEFNSYLTGLFYDGKLLSLHQSACDDGNGSVNNHIVRYKEGEYGLIIDKAFPELD</sequence>
<protein>
    <submittedName>
        <fullName evidence="1">Uncharacterized protein</fullName>
    </submittedName>
</protein>
<gene>
    <name evidence="1" type="ORF">DW079_09505</name>
</gene>
<reference evidence="1 2" key="1">
    <citation type="submission" date="2018-08" db="EMBL/GenBank/DDBJ databases">
        <title>A genome reference for cultivated species of the human gut microbiota.</title>
        <authorList>
            <person name="Zou Y."/>
            <person name="Xue W."/>
            <person name="Luo G."/>
        </authorList>
    </citation>
    <scope>NUCLEOTIDE SEQUENCE [LARGE SCALE GENOMIC DNA]</scope>
    <source>
        <strain evidence="1 2">AF46-2NS</strain>
    </source>
</reference>
<dbReference type="EMBL" id="QRNB01000046">
    <property type="protein sequence ID" value="RHK09782.1"/>
    <property type="molecule type" value="Genomic_DNA"/>
</dbReference>
<comment type="caution">
    <text evidence="1">The sequence shown here is derived from an EMBL/GenBank/DDBJ whole genome shotgun (WGS) entry which is preliminary data.</text>
</comment>
<evidence type="ECO:0000313" key="2">
    <source>
        <dbReference type="Proteomes" id="UP000286211"/>
    </source>
</evidence>
<organism evidence="1 2">
    <name type="scientific">Segatella copri</name>
    <dbReference type="NCBI Taxonomy" id="165179"/>
    <lineage>
        <taxon>Bacteria</taxon>
        <taxon>Pseudomonadati</taxon>
        <taxon>Bacteroidota</taxon>
        <taxon>Bacteroidia</taxon>
        <taxon>Bacteroidales</taxon>
        <taxon>Prevotellaceae</taxon>
        <taxon>Segatella</taxon>
    </lineage>
</organism>
<dbReference type="AlphaFoldDB" id="A0A3R6FC25"/>
<evidence type="ECO:0000313" key="1">
    <source>
        <dbReference type="EMBL" id="RHK09782.1"/>
    </source>
</evidence>
<accession>A0A3R6FC25</accession>
<proteinExistence type="predicted"/>
<dbReference type="Proteomes" id="UP000286211">
    <property type="component" value="Unassembled WGS sequence"/>
</dbReference>
<name>A0A3R6FC25_9BACT</name>